<dbReference type="InterPro" id="IPR013099">
    <property type="entry name" value="K_chnl_dom"/>
</dbReference>
<evidence type="ECO:0000256" key="8">
    <source>
        <dbReference type="SAM" id="Phobius"/>
    </source>
</evidence>
<dbReference type="InterPro" id="IPR003280">
    <property type="entry name" value="2pore_dom_K_chnl"/>
</dbReference>
<gene>
    <name evidence="10" type="ORF">TSIB3V08_LOCUS4964</name>
</gene>
<evidence type="ECO:0000256" key="6">
    <source>
        <dbReference type="ARBA" id="ARBA00023136"/>
    </source>
</evidence>
<evidence type="ECO:0000313" key="10">
    <source>
        <dbReference type="EMBL" id="CAD7260804.1"/>
    </source>
</evidence>
<sequence>MMSKKQWCCLLILFVVYLMMGAVMFNNIEGERERARRIVEAEERRTIHGEWKTVWESPQGSNPCLPIFVSLVQYESSVLDHAAAEAAGGGAVVSPLAAKSLPKRSFMKLLDAHYVDFLEDDHYNILTTLEEYCGKKLVNISTEGDEDPILWDFYNSVFFVITVVSTIGYGNLVPTSALGRILMILYAIIGIPMNGILLTALGEFFSKAGHRPFTRERVNHEFF</sequence>
<feature type="domain" description="Potassium channel" evidence="9">
    <location>
        <begin position="149"/>
        <end position="206"/>
    </location>
</feature>
<dbReference type="GO" id="GO:0015271">
    <property type="term" value="F:outward rectifier potassium channel activity"/>
    <property type="evidence" value="ECO:0007669"/>
    <property type="project" value="TreeGrafter"/>
</dbReference>
<dbReference type="Pfam" id="PF07885">
    <property type="entry name" value="Ion_trans_2"/>
    <property type="match status" value="1"/>
</dbReference>
<organism evidence="10">
    <name type="scientific">Timema shepardi</name>
    <name type="common">Walking stick</name>
    <dbReference type="NCBI Taxonomy" id="629360"/>
    <lineage>
        <taxon>Eukaryota</taxon>
        <taxon>Metazoa</taxon>
        <taxon>Ecdysozoa</taxon>
        <taxon>Arthropoda</taxon>
        <taxon>Hexapoda</taxon>
        <taxon>Insecta</taxon>
        <taxon>Pterygota</taxon>
        <taxon>Neoptera</taxon>
        <taxon>Polyneoptera</taxon>
        <taxon>Phasmatodea</taxon>
        <taxon>Timematodea</taxon>
        <taxon>Timematoidea</taxon>
        <taxon>Timematidae</taxon>
        <taxon>Timema</taxon>
    </lineage>
</organism>
<name>A0A7R9AUE5_TIMSH</name>
<comment type="subcellular location">
    <subcellularLocation>
        <location evidence="1">Membrane</location>
        <topology evidence="1">Multi-pass membrane protein</topology>
    </subcellularLocation>
</comment>
<feature type="transmembrane region" description="Helical" evidence="8">
    <location>
        <begin position="153"/>
        <end position="172"/>
    </location>
</feature>
<keyword evidence="5" id="KW-0406">Ion transport</keyword>
<evidence type="ECO:0000259" key="9">
    <source>
        <dbReference type="Pfam" id="PF07885"/>
    </source>
</evidence>
<evidence type="ECO:0000256" key="5">
    <source>
        <dbReference type="ARBA" id="ARBA00023065"/>
    </source>
</evidence>
<accession>A0A7R9AUE5</accession>
<keyword evidence="2" id="KW-0813">Transport</keyword>
<dbReference type="GO" id="GO:0030322">
    <property type="term" value="P:stabilization of membrane potential"/>
    <property type="evidence" value="ECO:0007669"/>
    <property type="project" value="TreeGrafter"/>
</dbReference>
<dbReference type="PANTHER" id="PTHR11003">
    <property type="entry name" value="POTASSIUM CHANNEL, SUBFAMILY K"/>
    <property type="match status" value="1"/>
</dbReference>
<dbReference type="AlphaFoldDB" id="A0A7R9AUE5"/>
<evidence type="ECO:0000256" key="4">
    <source>
        <dbReference type="ARBA" id="ARBA00022989"/>
    </source>
</evidence>
<keyword evidence="3 8" id="KW-0812">Transmembrane</keyword>
<dbReference type="PANTHER" id="PTHR11003:SF352">
    <property type="entry name" value="BCDNA.GH04802-RELATED"/>
    <property type="match status" value="1"/>
</dbReference>
<protein>
    <recommendedName>
        <fullName evidence="9">Potassium channel domain-containing protein</fullName>
    </recommendedName>
</protein>
<evidence type="ECO:0000256" key="3">
    <source>
        <dbReference type="ARBA" id="ARBA00022692"/>
    </source>
</evidence>
<dbReference type="EMBL" id="OC001855">
    <property type="protein sequence ID" value="CAD7260804.1"/>
    <property type="molecule type" value="Genomic_DNA"/>
</dbReference>
<dbReference type="GO" id="GO:0022841">
    <property type="term" value="F:potassium ion leak channel activity"/>
    <property type="evidence" value="ECO:0007669"/>
    <property type="project" value="TreeGrafter"/>
</dbReference>
<keyword evidence="6 8" id="KW-0472">Membrane</keyword>
<dbReference type="GO" id="GO:0005886">
    <property type="term" value="C:plasma membrane"/>
    <property type="evidence" value="ECO:0007669"/>
    <property type="project" value="TreeGrafter"/>
</dbReference>
<evidence type="ECO:0000256" key="1">
    <source>
        <dbReference type="ARBA" id="ARBA00004141"/>
    </source>
</evidence>
<feature type="transmembrane region" description="Helical" evidence="8">
    <location>
        <begin position="184"/>
        <end position="205"/>
    </location>
</feature>
<evidence type="ECO:0000256" key="2">
    <source>
        <dbReference type="ARBA" id="ARBA00022448"/>
    </source>
</evidence>
<keyword evidence="4 8" id="KW-1133">Transmembrane helix</keyword>
<dbReference type="SUPFAM" id="SSF81324">
    <property type="entry name" value="Voltage-gated potassium channels"/>
    <property type="match status" value="1"/>
</dbReference>
<dbReference type="Gene3D" id="1.10.287.70">
    <property type="match status" value="1"/>
</dbReference>
<keyword evidence="7" id="KW-0407">Ion channel</keyword>
<reference evidence="10" key="1">
    <citation type="submission" date="2020-11" db="EMBL/GenBank/DDBJ databases">
        <authorList>
            <person name="Tran Van P."/>
        </authorList>
    </citation>
    <scope>NUCLEOTIDE SEQUENCE</scope>
</reference>
<proteinExistence type="predicted"/>
<evidence type="ECO:0000256" key="7">
    <source>
        <dbReference type="ARBA" id="ARBA00023303"/>
    </source>
</evidence>
<feature type="transmembrane region" description="Helical" evidence="8">
    <location>
        <begin position="7"/>
        <end position="25"/>
    </location>
</feature>